<evidence type="ECO:0000256" key="9">
    <source>
        <dbReference type="ARBA" id="ARBA00023163"/>
    </source>
</evidence>
<keyword evidence="5" id="KW-0808">Transferase</keyword>
<dbReference type="SUPFAM" id="SSF56747">
    <property type="entry name" value="Prim-pol domain"/>
    <property type="match status" value="1"/>
</dbReference>
<sequence>MVDKNEAFDCNMLPEILPVYYNRLFPFDSFYRWLSYGNFDSRHFSNREFSFTLHDDIYIRYQSYNNQSEMEEAIKKRCPYKIDIGAVFSFPPSRHRQMASSMVPVARELVFDIDLTDYDDIRNCCQGADICQKCWKFMALACKIIDVALREDFGYNHLLWVFSGRRGIHCWVCDASARILSTAERSAVAEYLQLISGSSHMAKKVHLPTIDKLHPSIKRAVDIIKSKFVDICVEGQGLLKSQSSLKKLLALIPDDNLRNRIQNNITNCLTEEDKWKVIVDELTNKSVSIKN</sequence>
<keyword evidence="4" id="KW-0639">Primosome</keyword>
<dbReference type="InterPro" id="IPR002755">
    <property type="entry name" value="DNA_primase_S"/>
</dbReference>
<dbReference type="InterPro" id="IPR014052">
    <property type="entry name" value="DNA_primase_ssu_euk/arc"/>
</dbReference>
<keyword evidence="11" id="KW-1185">Reference proteome</keyword>
<gene>
    <name evidence="10" type="ORF">RUM44_008727</name>
</gene>
<keyword evidence="9" id="KW-0804">Transcription</keyword>
<keyword evidence="6" id="KW-0548">Nucleotidyltransferase</keyword>
<reference evidence="10 11" key="1">
    <citation type="submission" date="2023-09" db="EMBL/GenBank/DDBJ databases">
        <title>Genomes of two closely related lineages of the louse Polyplax serrata with different host specificities.</title>
        <authorList>
            <person name="Martinu J."/>
            <person name="Tarabai H."/>
            <person name="Stefka J."/>
            <person name="Hypsa V."/>
        </authorList>
    </citation>
    <scope>NUCLEOTIDE SEQUENCE [LARGE SCALE GENOMIC DNA]</scope>
    <source>
        <strain evidence="10">98ZLc_SE</strain>
    </source>
</reference>
<evidence type="ECO:0000313" key="11">
    <source>
        <dbReference type="Proteomes" id="UP001359485"/>
    </source>
</evidence>
<keyword evidence="8" id="KW-0479">Metal-binding</keyword>
<evidence type="ECO:0000256" key="4">
    <source>
        <dbReference type="ARBA" id="ARBA00022515"/>
    </source>
</evidence>
<evidence type="ECO:0000313" key="10">
    <source>
        <dbReference type="EMBL" id="KAK6638298.1"/>
    </source>
</evidence>
<comment type="similarity">
    <text evidence="1">Belongs to the eukaryotic-type primase small subunit family.</text>
</comment>
<name>A0ABR1B927_POLSC</name>
<dbReference type="Pfam" id="PF01896">
    <property type="entry name" value="DNA_primase_S"/>
    <property type="match status" value="1"/>
</dbReference>
<comment type="caution">
    <text evidence="10">The sequence shown here is derived from an EMBL/GenBank/DDBJ whole genome shotgun (WGS) entry which is preliminary data.</text>
</comment>
<accession>A0ABR1B927</accession>
<protein>
    <recommendedName>
        <fullName evidence="2">DNA primase small subunit</fullName>
    </recommendedName>
</protein>
<dbReference type="Gene3D" id="3.90.920.10">
    <property type="entry name" value="DNA primase, PRIM domain"/>
    <property type="match status" value="1"/>
</dbReference>
<dbReference type="CDD" id="cd04860">
    <property type="entry name" value="AE_Prim_S"/>
    <property type="match status" value="1"/>
</dbReference>
<evidence type="ECO:0000256" key="6">
    <source>
        <dbReference type="ARBA" id="ARBA00022695"/>
    </source>
</evidence>
<keyword evidence="3" id="KW-0240">DNA-directed RNA polymerase</keyword>
<evidence type="ECO:0000256" key="7">
    <source>
        <dbReference type="ARBA" id="ARBA00022705"/>
    </source>
</evidence>
<dbReference type="EMBL" id="JAWJWF010000002">
    <property type="protein sequence ID" value="KAK6638298.1"/>
    <property type="molecule type" value="Genomic_DNA"/>
</dbReference>
<evidence type="ECO:0000256" key="2">
    <source>
        <dbReference type="ARBA" id="ARBA00021278"/>
    </source>
</evidence>
<organism evidence="10 11">
    <name type="scientific">Polyplax serrata</name>
    <name type="common">Common mouse louse</name>
    <dbReference type="NCBI Taxonomy" id="468196"/>
    <lineage>
        <taxon>Eukaryota</taxon>
        <taxon>Metazoa</taxon>
        <taxon>Ecdysozoa</taxon>
        <taxon>Arthropoda</taxon>
        <taxon>Hexapoda</taxon>
        <taxon>Insecta</taxon>
        <taxon>Pterygota</taxon>
        <taxon>Neoptera</taxon>
        <taxon>Paraneoptera</taxon>
        <taxon>Psocodea</taxon>
        <taxon>Troctomorpha</taxon>
        <taxon>Phthiraptera</taxon>
        <taxon>Anoplura</taxon>
        <taxon>Polyplacidae</taxon>
        <taxon>Polyplax</taxon>
    </lineage>
</organism>
<evidence type="ECO:0000256" key="3">
    <source>
        <dbReference type="ARBA" id="ARBA00022478"/>
    </source>
</evidence>
<evidence type="ECO:0000256" key="8">
    <source>
        <dbReference type="ARBA" id="ARBA00022723"/>
    </source>
</evidence>
<proteinExistence type="inferred from homology"/>
<evidence type="ECO:0000256" key="1">
    <source>
        <dbReference type="ARBA" id="ARBA00009762"/>
    </source>
</evidence>
<keyword evidence="7" id="KW-0235">DNA replication</keyword>
<dbReference type="NCBIfam" id="TIGR00335">
    <property type="entry name" value="primase_sml"/>
    <property type="match status" value="1"/>
</dbReference>
<evidence type="ECO:0000256" key="5">
    <source>
        <dbReference type="ARBA" id="ARBA00022679"/>
    </source>
</evidence>
<dbReference type="PANTHER" id="PTHR10536">
    <property type="entry name" value="DNA PRIMASE SMALL SUBUNIT"/>
    <property type="match status" value="1"/>
</dbReference>
<dbReference type="Proteomes" id="UP001359485">
    <property type="component" value="Unassembled WGS sequence"/>
</dbReference>